<dbReference type="GO" id="GO:0003796">
    <property type="term" value="F:lysozyme activity"/>
    <property type="evidence" value="ECO:0007669"/>
    <property type="project" value="InterPro"/>
</dbReference>
<evidence type="ECO:0008006" key="4">
    <source>
        <dbReference type="Google" id="ProtNLM"/>
    </source>
</evidence>
<organism evidence="3">
    <name type="scientific">marine sediment metagenome</name>
    <dbReference type="NCBI Taxonomy" id="412755"/>
    <lineage>
        <taxon>unclassified sequences</taxon>
        <taxon>metagenomes</taxon>
        <taxon>ecological metagenomes</taxon>
    </lineage>
</organism>
<dbReference type="InterPro" id="IPR002196">
    <property type="entry name" value="Glyco_hydro_24"/>
</dbReference>
<dbReference type="SUPFAM" id="SSF53955">
    <property type="entry name" value="Lysozyme-like"/>
    <property type="match status" value="1"/>
</dbReference>
<keyword evidence="1" id="KW-0929">Antimicrobial</keyword>
<dbReference type="AlphaFoldDB" id="A0A0F9HUZ1"/>
<dbReference type="GO" id="GO:0042742">
    <property type="term" value="P:defense response to bacterium"/>
    <property type="evidence" value="ECO:0007669"/>
    <property type="project" value="UniProtKB-KW"/>
</dbReference>
<protein>
    <recommendedName>
        <fullName evidence="4">Lysozyme</fullName>
    </recommendedName>
</protein>
<reference evidence="3" key="1">
    <citation type="journal article" date="2015" name="Nature">
        <title>Complex archaea that bridge the gap between prokaryotes and eukaryotes.</title>
        <authorList>
            <person name="Spang A."/>
            <person name="Saw J.H."/>
            <person name="Jorgensen S.L."/>
            <person name="Zaremba-Niedzwiedzka K."/>
            <person name="Martijn J."/>
            <person name="Lind A.E."/>
            <person name="van Eijk R."/>
            <person name="Schleper C."/>
            <person name="Guy L."/>
            <person name="Ettema T.J."/>
        </authorList>
    </citation>
    <scope>NUCLEOTIDE SEQUENCE</scope>
</reference>
<dbReference type="EMBL" id="LAZR01015882">
    <property type="protein sequence ID" value="KKM06942.1"/>
    <property type="molecule type" value="Genomic_DNA"/>
</dbReference>
<dbReference type="InterPro" id="IPR023347">
    <property type="entry name" value="Lysozyme_dom_sf"/>
</dbReference>
<dbReference type="GO" id="GO:0009253">
    <property type="term" value="P:peptidoglycan catabolic process"/>
    <property type="evidence" value="ECO:0007669"/>
    <property type="project" value="InterPro"/>
</dbReference>
<keyword evidence="2" id="KW-0081">Bacteriolytic enzyme</keyword>
<gene>
    <name evidence="3" type="ORF">LCGC14_1738880</name>
</gene>
<accession>A0A0F9HUZ1</accession>
<dbReference type="Pfam" id="PF00959">
    <property type="entry name" value="Phage_lysozyme"/>
    <property type="match status" value="1"/>
</dbReference>
<dbReference type="GO" id="GO:0016998">
    <property type="term" value="P:cell wall macromolecule catabolic process"/>
    <property type="evidence" value="ECO:0007669"/>
    <property type="project" value="InterPro"/>
</dbReference>
<evidence type="ECO:0000256" key="2">
    <source>
        <dbReference type="ARBA" id="ARBA00022638"/>
    </source>
</evidence>
<name>A0A0F9HUZ1_9ZZZZ</name>
<sequence length="133" mass="14563">TLGNLTVGVGHKIVSGDDLKLGDEVSDERVEELFWADLRTAERGAKRVLKTLSGRQPWEVLHALSCMVFQLGYAGTTGFKRMLAAMSRCDYAAAEAEMLDSKWAREQTPARAARLATFVGDLARRVDFPSGAC</sequence>
<dbReference type="GO" id="GO:0031640">
    <property type="term" value="P:killing of cells of another organism"/>
    <property type="evidence" value="ECO:0007669"/>
    <property type="project" value="UniProtKB-KW"/>
</dbReference>
<feature type="non-terminal residue" evidence="3">
    <location>
        <position position="1"/>
    </location>
</feature>
<dbReference type="Gene3D" id="1.10.530.40">
    <property type="match status" value="1"/>
</dbReference>
<evidence type="ECO:0000313" key="3">
    <source>
        <dbReference type="EMBL" id="KKM06942.1"/>
    </source>
</evidence>
<evidence type="ECO:0000256" key="1">
    <source>
        <dbReference type="ARBA" id="ARBA00022529"/>
    </source>
</evidence>
<proteinExistence type="predicted"/>
<dbReference type="InterPro" id="IPR023346">
    <property type="entry name" value="Lysozyme-like_dom_sf"/>
</dbReference>
<comment type="caution">
    <text evidence="3">The sequence shown here is derived from an EMBL/GenBank/DDBJ whole genome shotgun (WGS) entry which is preliminary data.</text>
</comment>